<evidence type="ECO:0008006" key="4">
    <source>
        <dbReference type="Google" id="ProtNLM"/>
    </source>
</evidence>
<proteinExistence type="inferred from homology"/>
<protein>
    <recommendedName>
        <fullName evidence="4">Asp/Glu/Hydantoin racemase</fullName>
    </recommendedName>
</protein>
<comment type="similarity">
    <text evidence="1">Belongs to the HyuE racemase family.</text>
</comment>
<dbReference type="Pfam" id="PF01177">
    <property type="entry name" value="Asp_Glu_race"/>
    <property type="match status" value="1"/>
</dbReference>
<dbReference type="EMBL" id="JAGFNZ010000001">
    <property type="protein sequence ID" value="MBW7571519.1"/>
    <property type="molecule type" value="Genomic_DNA"/>
</dbReference>
<sequence>MKRIGVISVTLNAIYPLMQIFSEQTGKYGVKNYLDEGLQELVQKEGGITDHSFNRMVALMTKAVEDGADGILLTCTVFTPYIERLQQLFSVPVISADGAMLREAAEANKKTAILCTFPASVQSSAEMYRYYCKELDIENNMDVFFLEDAALAIKHGNKEEHDQCIARKAMALARDYDLIVLAQLSMAPAKVLLEHCPKPVFTSPSSAVNALNHVFIV</sequence>
<keyword evidence="3" id="KW-1185">Reference proteome</keyword>
<dbReference type="Gene3D" id="3.40.50.12500">
    <property type="match status" value="1"/>
</dbReference>
<dbReference type="RefSeq" id="WP_219963925.1">
    <property type="nucleotide sequence ID" value="NZ_JAGFNZ010000001.1"/>
</dbReference>
<organism evidence="2 3">
    <name type="scientific">Caproiciproducens faecalis</name>
    <dbReference type="NCBI Taxonomy" id="2820301"/>
    <lineage>
        <taxon>Bacteria</taxon>
        <taxon>Bacillati</taxon>
        <taxon>Bacillota</taxon>
        <taxon>Clostridia</taxon>
        <taxon>Eubacteriales</taxon>
        <taxon>Acutalibacteraceae</taxon>
        <taxon>Caproiciproducens</taxon>
    </lineage>
</organism>
<comment type="caution">
    <text evidence="2">The sequence shown here is derived from an EMBL/GenBank/DDBJ whole genome shotgun (WGS) entry which is preliminary data.</text>
</comment>
<dbReference type="Proteomes" id="UP000719942">
    <property type="component" value="Unassembled WGS sequence"/>
</dbReference>
<name>A0ABS7DJP3_9FIRM</name>
<evidence type="ECO:0000313" key="3">
    <source>
        <dbReference type="Proteomes" id="UP000719942"/>
    </source>
</evidence>
<dbReference type="InterPro" id="IPR053714">
    <property type="entry name" value="Iso_Racemase_Enz_sf"/>
</dbReference>
<gene>
    <name evidence="2" type="ORF">J5W02_01720</name>
</gene>
<evidence type="ECO:0000256" key="1">
    <source>
        <dbReference type="ARBA" id="ARBA00038414"/>
    </source>
</evidence>
<evidence type="ECO:0000313" key="2">
    <source>
        <dbReference type="EMBL" id="MBW7571519.1"/>
    </source>
</evidence>
<accession>A0ABS7DJP3</accession>
<reference evidence="2 3" key="1">
    <citation type="submission" date="2021-03" db="EMBL/GenBank/DDBJ databases">
        <title>Caproiciproducens sp. nov. isolated from feces of cow.</title>
        <authorList>
            <person name="Choi J.-Y."/>
        </authorList>
    </citation>
    <scope>NUCLEOTIDE SEQUENCE [LARGE SCALE GENOMIC DNA]</scope>
    <source>
        <strain evidence="2 3">AGMB10547</strain>
    </source>
</reference>
<dbReference type="InterPro" id="IPR015942">
    <property type="entry name" value="Asp/Glu/hydantoin_racemase"/>
</dbReference>